<evidence type="ECO:0000256" key="1">
    <source>
        <dbReference type="SAM" id="Coils"/>
    </source>
</evidence>
<dbReference type="EMBL" id="SMGQ01000012">
    <property type="protein sequence ID" value="TCK93313.1"/>
    <property type="molecule type" value="Genomic_DNA"/>
</dbReference>
<evidence type="ECO:0000256" key="2">
    <source>
        <dbReference type="SAM" id="SignalP"/>
    </source>
</evidence>
<dbReference type="RefSeq" id="WP_132282222.1">
    <property type="nucleotide sequence ID" value="NZ_SMGQ01000012.1"/>
</dbReference>
<proteinExistence type="predicted"/>
<keyword evidence="1" id="KW-0175">Coiled coil</keyword>
<reference evidence="3 4" key="1">
    <citation type="submission" date="2019-03" db="EMBL/GenBank/DDBJ databases">
        <title>Genomic Encyclopedia of Type Strains, Phase IV (KMG-IV): sequencing the most valuable type-strain genomes for metagenomic binning, comparative biology and taxonomic classification.</title>
        <authorList>
            <person name="Goeker M."/>
        </authorList>
    </citation>
    <scope>NUCLEOTIDE SEQUENCE [LARGE SCALE GENOMIC DNA]</scope>
    <source>
        <strain evidence="3 4">DSM 24176</strain>
    </source>
</reference>
<comment type="caution">
    <text evidence="3">The sequence shown here is derived from an EMBL/GenBank/DDBJ whole genome shotgun (WGS) entry which is preliminary data.</text>
</comment>
<keyword evidence="2" id="KW-0732">Signal</keyword>
<accession>A0A4R1MTL7</accession>
<feature type="chain" id="PRO_5039642690" evidence="2">
    <location>
        <begin position="22"/>
        <end position="451"/>
    </location>
</feature>
<evidence type="ECO:0000313" key="4">
    <source>
        <dbReference type="Proteomes" id="UP000294545"/>
    </source>
</evidence>
<dbReference type="Proteomes" id="UP000294545">
    <property type="component" value="Unassembled WGS sequence"/>
</dbReference>
<name>A0A4R1MTL7_9FIRM</name>
<gene>
    <name evidence="3" type="ORF">EDC19_1505</name>
</gene>
<protein>
    <submittedName>
        <fullName evidence="3">Uncharacterized protein</fullName>
    </submittedName>
</protein>
<dbReference type="AlphaFoldDB" id="A0A4R1MTL7"/>
<evidence type="ECO:0000313" key="3">
    <source>
        <dbReference type="EMBL" id="TCK93313.1"/>
    </source>
</evidence>
<keyword evidence="4" id="KW-1185">Reference proteome</keyword>
<sequence length="451" mass="52348">MKKRIVSLFLMLLLMTSVVDIQGAEYDDTQEIKDLTDKIFESYESIGVLQENNNEEELFINNEEETVIKSKALLKDIAHSIDIENRAIDKIEEKDGLAKVTVTIDGKQYYIFMVKSTDWQVMSISENDGSENANIVSQDDVQKIEEKLDELDVLNAEKTKIITELDNHSNTEFQKKLQSIEESIEDIKKELVELGAEEPSDEKLIEVLFDGVEEQNISIYSDFHPFEIVQSFRNTYQMYRYQESYSGQTYYTVNFGYKDGAPYLYNNLDGTIYDTADFTDSQSMAERVLRIYEEKLVGEGVNAVLDKIPIIRFLPYELFLDALNREGHSYDITNLRLNSTTILSDTTERIKFVYHNDGYGWRERAVANKVYVTNGLTYRWSDAERNGQVYYGYPVDSRGAYDDALDLARLGVINNRTIIRNINYYDVDHIYEGHGLFRIYMHAPREVRDML</sequence>
<feature type="coiled-coil region" evidence="1">
    <location>
        <begin position="144"/>
        <end position="197"/>
    </location>
</feature>
<feature type="signal peptide" evidence="2">
    <location>
        <begin position="1"/>
        <end position="21"/>
    </location>
</feature>
<organism evidence="3 4">
    <name type="scientific">Natranaerovirga hydrolytica</name>
    <dbReference type="NCBI Taxonomy" id="680378"/>
    <lineage>
        <taxon>Bacteria</taxon>
        <taxon>Bacillati</taxon>
        <taxon>Bacillota</taxon>
        <taxon>Clostridia</taxon>
        <taxon>Lachnospirales</taxon>
        <taxon>Natranaerovirgaceae</taxon>
        <taxon>Natranaerovirga</taxon>
    </lineage>
</organism>